<accession>A0A1G9S1S8</accession>
<gene>
    <name evidence="1" type="ORF">SAMN05421813_10938</name>
</gene>
<reference evidence="2" key="1">
    <citation type="submission" date="2016-10" db="EMBL/GenBank/DDBJ databases">
        <authorList>
            <person name="Varghese N."/>
            <person name="Submissions S."/>
        </authorList>
    </citation>
    <scope>NUCLEOTIDE SEQUENCE [LARGE SCALE GENOMIC DNA]</scope>
    <source>
        <strain evidence="2">DSM 24536</strain>
    </source>
</reference>
<protein>
    <recommendedName>
        <fullName evidence="3">Phosphate-selective porin O and P</fullName>
    </recommendedName>
</protein>
<dbReference type="RefSeq" id="WP_090703606.1">
    <property type="nucleotide sequence ID" value="NZ_FNHH01000009.1"/>
</dbReference>
<name>A0A1G9S1S8_9SPHI</name>
<dbReference type="AlphaFoldDB" id="A0A1G9S1S8"/>
<organism evidence="1 2">
    <name type="scientific">Daejeonella rubra</name>
    <dbReference type="NCBI Taxonomy" id="990371"/>
    <lineage>
        <taxon>Bacteria</taxon>
        <taxon>Pseudomonadati</taxon>
        <taxon>Bacteroidota</taxon>
        <taxon>Sphingobacteriia</taxon>
        <taxon>Sphingobacteriales</taxon>
        <taxon>Sphingobacteriaceae</taxon>
        <taxon>Daejeonella</taxon>
    </lineage>
</organism>
<evidence type="ECO:0008006" key="3">
    <source>
        <dbReference type="Google" id="ProtNLM"/>
    </source>
</evidence>
<proteinExistence type="predicted"/>
<dbReference type="OrthoDB" id="5383458at2"/>
<keyword evidence="2" id="KW-1185">Reference proteome</keyword>
<evidence type="ECO:0000313" key="1">
    <source>
        <dbReference type="EMBL" id="SDM29518.1"/>
    </source>
</evidence>
<dbReference type="STRING" id="990371.SAMN05421813_10938"/>
<sequence>MRKWIQVLGYVLLSSRVLGQDSTTVSDKFLVNGYIKDLQSVHFKGKFSDSYFGNIVHNRLNFKYIPFEKFTATTEIRTRLFWGGEVKRIPGFESFLRNNNEKLNLQKAWKLNSSMVLHTNIERLNINYADAGLNIRIGRQRINWGVTSTWNPNDIFNAFNFLDFDYEERAGIDGANVQYAFENRSGLEIAYANTGKAEQIVALKYSLNKLNYDIQFIGGSYKNRLTAGAGWAGYIQDAGFKGEVQYFLPQKGTTGHVNMVIEGDYMFKNGWYLSAGFLYFNMGLSESVTDWNQIDLRLSPENLMPTKWNSLISVAKEINPLLSVNCTALYSPGTNLLILYPSLQYNLATNLDMNFVWQSFFAELNTDFKAVNHQGFVRAKWNF</sequence>
<dbReference type="Proteomes" id="UP000199226">
    <property type="component" value="Unassembled WGS sequence"/>
</dbReference>
<dbReference type="EMBL" id="FNHH01000009">
    <property type="protein sequence ID" value="SDM29518.1"/>
    <property type="molecule type" value="Genomic_DNA"/>
</dbReference>
<evidence type="ECO:0000313" key="2">
    <source>
        <dbReference type="Proteomes" id="UP000199226"/>
    </source>
</evidence>